<protein>
    <submittedName>
        <fullName evidence="2">Uncharacterized protein</fullName>
    </submittedName>
</protein>
<reference evidence="2 3" key="1">
    <citation type="journal article" date="2020" name="ISME J.">
        <title>Comparative genomics reveals insights into cyanobacterial evolution and habitat adaptation.</title>
        <authorList>
            <person name="Chen M.Y."/>
            <person name="Teng W.K."/>
            <person name="Zhao L."/>
            <person name="Hu C.X."/>
            <person name="Zhou Y.K."/>
            <person name="Han B.P."/>
            <person name="Song L.R."/>
            <person name="Shu W.S."/>
        </authorList>
    </citation>
    <scope>NUCLEOTIDE SEQUENCE [LARGE SCALE GENOMIC DNA]</scope>
    <source>
        <strain evidence="2 3">FACHB-248</strain>
    </source>
</reference>
<feature type="region of interest" description="Disordered" evidence="1">
    <location>
        <begin position="72"/>
        <end position="177"/>
    </location>
</feature>
<organism evidence="2 3">
    <name type="scientific">Scytonema hofmannii FACHB-248</name>
    <dbReference type="NCBI Taxonomy" id="1842502"/>
    <lineage>
        <taxon>Bacteria</taxon>
        <taxon>Bacillati</taxon>
        <taxon>Cyanobacteriota</taxon>
        <taxon>Cyanophyceae</taxon>
        <taxon>Nostocales</taxon>
        <taxon>Scytonemataceae</taxon>
        <taxon>Scytonema</taxon>
    </lineage>
</organism>
<keyword evidence="3" id="KW-1185">Reference proteome</keyword>
<name>A0ABR8GY10_9CYAN</name>
<feature type="compositionally biased region" description="Basic and acidic residues" evidence="1">
    <location>
        <begin position="72"/>
        <end position="83"/>
    </location>
</feature>
<dbReference type="EMBL" id="JACJTA010000093">
    <property type="protein sequence ID" value="MBD2608415.1"/>
    <property type="molecule type" value="Genomic_DNA"/>
</dbReference>
<dbReference type="RefSeq" id="WP_029633348.1">
    <property type="nucleotide sequence ID" value="NZ_JACJTA010000093.1"/>
</dbReference>
<evidence type="ECO:0000313" key="2">
    <source>
        <dbReference type="EMBL" id="MBD2608415.1"/>
    </source>
</evidence>
<sequence length="177" mass="18451">MFGFIKNLIAGILGFITGLLPGKKKDNGYFLELDEAKSIKPLETVKEAAKEVAANTQKAAEKVATEAKKAVETVVSDSKKEVETVPSKAAASSNGTKAAASKADSKSVKASKNGKAPKAEPKPELTPAASKVAKIPTETTFAPKYLAPSATSSNGRRRPGANMTSFLDMARSVKTPG</sequence>
<gene>
    <name evidence="2" type="ORF">H6G81_28825</name>
</gene>
<evidence type="ECO:0000256" key="1">
    <source>
        <dbReference type="SAM" id="MobiDB-lite"/>
    </source>
</evidence>
<proteinExistence type="predicted"/>
<feature type="compositionally biased region" description="Low complexity" evidence="1">
    <location>
        <begin position="87"/>
        <end position="102"/>
    </location>
</feature>
<comment type="caution">
    <text evidence="2">The sequence shown here is derived from an EMBL/GenBank/DDBJ whole genome shotgun (WGS) entry which is preliminary data.</text>
</comment>
<dbReference type="Proteomes" id="UP000660380">
    <property type="component" value="Unassembled WGS sequence"/>
</dbReference>
<accession>A0ABR8GY10</accession>
<evidence type="ECO:0000313" key="3">
    <source>
        <dbReference type="Proteomes" id="UP000660380"/>
    </source>
</evidence>